<evidence type="ECO:0000256" key="5">
    <source>
        <dbReference type="ARBA" id="ARBA00012045"/>
    </source>
</evidence>
<dbReference type="PANTHER" id="PTHR42944">
    <property type="entry name" value="ADENINE DNA GLYCOSYLASE"/>
    <property type="match status" value="1"/>
</dbReference>
<dbReference type="PRINTS" id="PR00502">
    <property type="entry name" value="NUDIXFAMILY"/>
</dbReference>
<keyword evidence="8 18" id="KW-0479">Metal-binding</keyword>
<dbReference type="Pfam" id="PF10576">
    <property type="entry name" value="EndIII_4Fe-2S"/>
    <property type="match status" value="1"/>
</dbReference>
<keyword evidence="7" id="KW-0004">4Fe-4S</keyword>
<comment type="function">
    <text evidence="3">Adenine glycosylase active on G-A mispairs. MutY also corrects error-prone DNA synthesis past GO lesions which are due to the oxidatively damaged form of guanine: 7,8-dihydro-8-oxoguanine (8-oxo-dGTP).</text>
</comment>
<dbReference type="GO" id="GO:0008413">
    <property type="term" value="F:8-oxo-7,8-dihydroguanosine triphosphate pyrophosphatase activity"/>
    <property type="evidence" value="ECO:0007669"/>
    <property type="project" value="InterPro"/>
</dbReference>
<protein>
    <recommendedName>
        <fullName evidence="6">Adenine DNA glycosylase</fullName>
        <ecNumber evidence="5">3.2.2.31</ecNumber>
    </recommendedName>
</protein>
<dbReference type="InterPro" id="IPR005760">
    <property type="entry name" value="A/G_AdeGlyc_MutY"/>
</dbReference>
<evidence type="ECO:0000256" key="7">
    <source>
        <dbReference type="ARBA" id="ARBA00022485"/>
    </source>
</evidence>
<reference evidence="20 21" key="1">
    <citation type="submission" date="2016-11" db="EMBL/GenBank/DDBJ databases">
        <authorList>
            <person name="Jaros S."/>
            <person name="Januszkiewicz K."/>
            <person name="Wedrychowicz H."/>
        </authorList>
    </citation>
    <scope>NUCLEOTIDE SEQUENCE [LARGE SCALE GENOMIC DNA]</scope>
    <source>
        <strain evidence="20 21">DSM 21986</strain>
    </source>
</reference>
<evidence type="ECO:0000256" key="4">
    <source>
        <dbReference type="ARBA" id="ARBA00008343"/>
    </source>
</evidence>
<dbReference type="GO" id="GO:0051539">
    <property type="term" value="F:4 iron, 4 sulfur cluster binding"/>
    <property type="evidence" value="ECO:0007669"/>
    <property type="project" value="UniProtKB-KW"/>
</dbReference>
<dbReference type="InterPro" id="IPR020476">
    <property type="entry name" value="Nudix_hydrolase"/>
</dbReference>
<dbReference type="GO" id="GO:0000701">
    <property type="term" value="F:purine-specific mismatch base pair DNA N-glycosylase activity"/>
    <property type="evidence" value="ECO:0007669"/>
    <property type="project" value="UniProtKB-EC"/>
</dbReference>
<dbReference type="Pfam" id="PF14815">
    <property type="entry name" value="NUDIX_4"/>
    <property type="match status" value="1"/>
</dbReference>
<evidence type="ECO:0000256" key="14">
    <source>
        <dbReference type="ARBA" id="ARBA00023204"/>
    </source>
</evidence>
<feature type="binding site" evidence="18">
    <location>
        <position position="264"/>
    </location>
    <ligand>
        <name>Mg(2+)</name>
        <dbReference type="ChEBI" id="CHEBI:18420"/>
    </ligand>
</feature>
<keyword evidence="10" id="KW-0378">Hydrolase</keyword>
<dbReference type="CDD" id="cd03425">
    <property type="entry name" value="NUDIX_MutT_NudA_like"/>
    <property type="match status" value="1"/>
</dbReference>
<evidence type="ECO:0000256" key="11">
    <source>
        <dbReference type="ARBA" id="ARBA00023004"/>
    </source>
</evidence>
<evidence type="ECO:0000256" key="6">
    <source>
        <dbReference type="ARBA" id="ARBA00022023"/>
    </source>
</evidence>
<evidence type="ECO:0000256" key="8">
    <source>
        <dbReference type="ARBA" id="ARBA00022723"/>
    </source>
</evidence>
<dbReference type="PANTHER" id="PTHR42944:SF1">
    <property type="entry name" value="ADENINE DNA GLYCOSYLASE"/>
    <property type="match status" value="1"/>
</dbReference>
<keyword evidence="9" id="KW-0227">DNA damage</keyword>
<comment type="catalytic activity">
    <reaction evidence="1">
        <text>Hydrolyzes free adenine bases from 7,8-dihydro-8-oxoguanine:adenine mismatched double-stranded DNA, leaving an apurinic site.</text>
        <dbReference type="EC" id="3.2.2.31"/>
    </reaction>
</comment>
<evidence type="ECO:0000256" key="3">
    <source>
        <dbReference type="ARBA" id="ARBA00002933"/>
    </source>
</evidence>
<evidence type="ECO:0000313" key="20">
    <source>
        <dbReference type="EMBL" id="SHE95216.1"/>
    </source>
</evidence>
<accession>A0A1M4XPC4</accession>
<evidence type="ECO:0000256" key="1">
    <source>
        <dbReference type="ARBA" id="ARBA00000843"/>
    </source>
</evidence>
<dbReference type="GO" id="GO:0035485">
    <property type="term" value="F:adenine/guanine mispair binding"/>
    <property type="evidence" value="ECO:0007669"/>
    <property type="project" value="TreeGrafter"/>
</dbReference>
<dbReference type="InterPro" id="IPR003651">
    <property type="entry name" value="Endonuclease3_FeS-loop_motif"/>
</dbReference>
<dbReference type="Gene3D" id="1.10.340.30">
    <property type="entry name" value="Hypothetical protein, domain 2"/>
    <property type="match status" value="1"/>
</dbReference>
<dbReference type="GO" id="GO:0046872">
    <property type="term" value="F:metal ion binding"/>
    <property type="evidence" value="ECO:0007669"/>
    <property type="project" value="UniProtKB-KW"/>
</dbReference>
<evidence type="ECO:0000259" key="19">
    <source>
        <dbReference type="PROSITE" id="PS51462"/>
    </source>
</evidence>
<dbReference type="FunFam" id="1.10.1670.10:FF:000002">
    <property type="entry name" value="Adenine DNA glycosylase"/>
    <property type="match status" value="1"/>
</dbReference>
<evidence type="ECO:0000256" key="9">
    <source>
        <dbReference type="ARBA" id="ARBA00022763"/>
    </source>
</evidence>
<evidence type="ECO:0000256" key="16">
    <source>
        <dbReference type="ARBA" id="ARBA00058550"/>
    </source>
</evidence>
<feature type="binding site" evidence="18">
    <location>
        <position position="284"/>
    </location>
    <ligand>
        <name>Mg(2+)</name>
        <dbReference type="ChEBI" id="CHEBI:18420"/>
    </ligand>
</feature>
<dbReference type="AlphaFoldDB" id="A0A1M4XPC4"/>
<dbReference type="STRING" id="1194090.SAMN05443144_104176"/>
<dbReference type="PROSITE" id="PS00893">
    <property type="entry name" value="NUDIX_BOX"/>
    <property type="match status" value="1"/>
</dbReference>
<keyword evidence="18" id="KW-0460">Magnesium</keyword>
<dbReference type="InterPro" id="IPR023170">
    <property type="entry name" value="HhH_base_excis_C"/>
</dbReference>
<name>A0A1M4XPC4_9BACT</name>
<dbReference type="GO" id="GO:0006284">
    <property type="term" value="P:base-excision repair"/>
    <property type="evidence" value="ECO:0007669"/>
    <property type="project" value="InterPro"/>
</dbReference>
<evidence type="ECO:0000313" key="21">
    <source>
        <dbReference type="Proteomes" id="UP000184041"/>
    </source>
</evidence>
<dbReference type="InterPro" id="IPR000086">
    <property type="entry name" value="NUDIX_hydrolase_dom"/>
</dbReference>
<feature type="binding site" evidence="17">
    <location>
        <position position="346"/>
    </location>
    <ligand>
        <name>8-oxo-dGTP</name>
        <dbReference type="ChEBI" id="CHEBI:77896"/>
    </ligand>
</feature>
<organism evidence="20 21">
    <name type="scientific">Fodinibius roseus</name>
    <dbReference type="NCBI Taxonomy" id="1194090"/>
    <lineage>
        <taxon>Bacteria</taxon>
        <taxon>Pseudomonadati</taxon>
        <taxon>Balneolota</taxon>
        <taxon>Balneolia</taxon>
        <taxon>Balneolales</taxon>
        <taxon>Balneolaceae</taxon>
        <taxon>Fodinibius</taxon>
    </lineage>
</organism>
<dbReference type="NCBIfam" id="TIGR01084">
    <property type="entry name" value="mutY"/>
    <property type="match status" value="1"/>
</dbReference>
<comment type="function">
    <text evidence="16">Base excision repair (BER) glycosylase that initiates repair of A:oxoG to C:G by removing the inappropriately paired adenine base from the DNA backbone, generating an abasic site product. 8-oxoguanine (oxoG) is a genotoxic DNA lesion resulting from oxidation of guanine; this residue is misread by replicative DNA polymerases, that insert adenine instead of cytosine opposite the oxidized damaged base. Shows a powerful dicrimination of A versus C, since it does not cleave cytosine in oxoG:C pairs. May also be able to remove adenine from A:G mispairs, although this activity may not be physiologically relevant.</text>
</comment>
<proteinExistence type="inferred from homology"/>
<dbReference type="FunFam" id="1.10.340.30:FF:000010">
    <property type="entry name" value="Adenine DNA glycosylase"/>
    <property type="match status" value="1"/>
</dbReference>
<dbReference type="RefSeq" id="WP_244545642.1">
    <property type="nucleotide sequence ID" value="NZ_FQUS01000004.1"/>
</dbReference>
<dbReference type="InterPro" id="IPR003265">
    <property type="entry name" value="HhH-GPD_domain"/>
</dbReference>
<dbReference type="Gene3D" id="3.90.79.10">
    <property type="entry name" value="Nucleoside Triphosphate Pyrophosphohydrolase"/>
    <property type="match status" value="1"/>
</dbReference>
<feature type="domain" description="Nudix hydrolase" evidence="19">
    <location>
        <begin position="227"/>
        <end position="355"/>
    </location>
</feature>
<comment type="cofactor">
    <cofactor evidence="2">
        <name>[4Fe-4S] cluster</name>
        <dbReference type="ChEBI" id="CHEBI:49883"/>
    </cofactor>
</comment>
<dbReference type="GO" id="GO:0006298">
    <property type="term" value="P:mismatch repair"/>
    <property type="evidence" value="ECO:0007669"/>
    <property type="project" value="TreeGrafter"/>
</dbReference>
<dbReference type="SUPFAM" id="SSF48150">
    <property type="entry name" value="DNA-glycosylase"/>
    <property type="match status" value="1"/>
</dbReference>
<keyword evidence="14" id="KW-0234">DNA repair</keyword>
<evidence type="ECO:0000256" key="17">
    <source>
        <dbReference type="PIRSR" id="PIRSR603561-1"/>
    </source>
</evidence>
<evidence type="ECO:0000256" key="12">
    <source>
        <dbReference type="ARBA" id="ARBA00023014"/>
    </source>
</evidence>
<dbReference type="SMART" id="SM00525">
    <property type="entry name" value="FES"/>
    <property type="match status" value="1"/>
</dbReference>
<keyword evidence="11" id="KW-0408">Iron</keyword>
<dbReference type="InterPro" id="IPR011257">
    <property type="entry name" value="DNA_glycosylase"/>
</dbReference>
<keyword evidence="13" id="KW-0238">DNA-binding</keyword>
<evidence type="ECO:0000256" key="10">
    <source>
        <dbReference type="ARBA" id="ARBA00022801"/>
    </source>
</evidence>
<dbReference type="Pfam" id="PF00730">
    <property type="entry name" value="HhH-GPD"/>
    <property type="match status" value="1"/>
</dbReference>
<dbReference type="SMART" id="SM00478">
    <property type="entry name" value="ENDO3c"/>
    <property type="match status" value="1"/>
</dbReference>
<dbReference type="Gene3D" id="1.10.1670.10">
    <property type="entry name" value="Helix-hairpin-Helix base-excision DNA repair enzymes (C-terminal)"/>
    <property type="match status" value="1"/>
</dbReference>
<dbReference type="EC" id="3.2.2.31" evidence="5"/>
<dbReference type="Proteomes" id="UP000184041">
    <property type="component" value="Unassembled WGS sequence"/>
</dbReference>
<dbReference type="GO" id="GO:0032357">
    <property type="term" value="F:oxidized purine DNA binding"/>
    <property type="evidence" value="ECO:0007669"/>
    <property type="project" value="TreeGrafter"/>
</dbReference>
<gene>
    <name evidence="20" type="ORF">SAMN05443144_104176</name>
</gene>
<dbReference type="PROSITE" id="PS51462">
    <property type="entry name" value="NUDIX"/>
    <property type="match status" value="1"/>
</dbReference>
<keyword evidence="12" id="KW-0411">Iron-sulfur</keyword>
<comment type="cofactor">
    <cofactor evidence="18">
        <name>Mg(2+)</name>
        <dbReference type="ChEBI" id="CHEBI:18420"/>
    </cofactor>
</comment>
<evidence type="ECO:0000256" key="18">
    <source>
        <dbReference type="PIRSR" id="PIRSR603561-2"/>
    </source>
</evidence>
<dbReference type="SUPFAM" id="SSF55811">
    <property type="entry name" value="Nudix"/>
    <property type="match status" value="1"/>
</dbReference>
<dbReference type="InterPro" id="IPR003561">
    <property type="entry name" value="Mutator_MutT"/>
</dbReference>
<dbReference type="GO" id="GO:0034039">
    <property type="term" value="F:8-oxo-7,8-dihydroguanine DNA N-glycosylase activity"/>
    <property type="evidence" value="ECO:0007669"/>
    <property type="project" value="TreeGrafter"/>
</dbReference>
<dbReference type="NCBIfam" id="TIGR00586">
    <property type="entry name" value="mutt"/>
    <property type="match status" value="1"/>
</dbReference>
<dbReference type="EMBL" id="FQUS01000004">
    <property type="protein sequence ID" value="SHE95216.1"/>
    <property type="molecule type" value="Genomic_DNA"/>
</dbReference>
<keyword evidence="15" id="KW-0326">Glycosidase</keyword>
<dbReference type="InterPro" id="IPR044298">
    <property type="entry name" value="MIG/MutY"/>
</dbReference>
<evidence type="ECO:0000256" key="2">
    <source>
        <dbReference type="ARBA" id="ARBA00001966"/>
    </source>
</evidence>
<dbReference type="InterPro" id="IPR000445">
    <property type="entry name" value="HhH_motif"/>
</dbReference>
<feature type="binding site" evidence="17">
    <location>
        <position position="250"/>
    </location>
    <ligand>
        <name>8-oxo-dGTP</name>
        <dbReference type="ChEBI" id="CHEBI:77896"/>
    </ligand>
</feature>
<sequence>MNNTEIQSRLISWYDRNKRPMPWRDCGDPYKIWLSEIMLQQTRVDQATPYFNRFIDHFPTVHDLAAADQQEVLKVWEGLGYYSRARNLHSAAKLVVDQFDGKVPDSWDEITELKGVGPYTASAVLSIAFQKKYAVVDGNVIRVLSRYYGIEENVRETKTKNSIQEYADELIPDERPGDFNQAVMELGATVCTPSNPECGECPLQPGCVAFKTVKTDQIPYKSKKKKRPHHHIGVGIIKQPGDDKVLIALRPDDAMLGGLWEFPGGKQEPGEELPETVKRELHEELGVEVSIVKPFMKLDHAYSHFKITMHAYLCELQSGTPRPQSSQEVRWISIEKLADVPFPKANRRLTEKLMNLNKGQQELEI</sequence>
<dbReference type="InterPro" id="IPR029119">
    <property type="entry name" value="MutY_C"/>
</dbReference>
<dbReference type="CDD" id="cd00056">
    <property type="entry name" value="ENDO3c"/>
    <property type="match status" value="1"/>
</dbReference>
<dbReference type="InterPro" id="IPR015797">
    <property type="entry name" value="NUDIX_hydrolase-like_dom_sf"/>
</dbReference>
<evidence type="ECO:0000256" key="13">
    <source>
        <dbReference type="ARBA" id="ARBA00023125"/>
    </source>
</evidence>
<dbReference type="InterPro" id="IPR020084">
    <property type="entry name" value="NUDIX_hydrolase_CS"/>
</dbReference>
<keyword evidence="21" id="KW-1185">Reference proteome</keyword>
<dbReference type="Pfam" id="PF00633">
    <property type="entry name" value="HHH"/>
    <property type="match status" value="1"/>
</dbReference>
<comment type="similarity">
    <text evidence="4">Belongs to the Nth/MutY family.</text>
</comment>
<evidence type="ECO:0000256" key="15">
    <source>
        <dbReference type="ARBA" id="ARBA00023295"/>
    </source>
</evidence>
<feature type="binding site" evidence="17">
    <location>
        <begin position="261"/>
        <end position="264"/>
    </location>
    <ligand>
        <name>8-oxo-dGTP</name>
        <dbReference type="ChEBI" id="CHEBI:77896"/>
    </ligand>
</feature>